<protein>
    <recommendedName>
        <fullName evidence="9">Major facilitator superfamily (MFS) profile domain-containing protein</fullName>
    </recommendedName>
</protein>
<evidence type="ECO:0000259" key="9">
    <source>
        <dbReference type="PROSITE" id="PS50850"/>
    </source>
</evidence>
<keyword evidence="6 8" id="KW-0472">Membrane</keyword>
<feature type="transmembrane region" description="Helical" evidence="8">
    <location>
        <begin position="478"/>
        <end position="497"/>
    </location>
</feature>
<keyword evidence="4 8" id="KW-0812">Transmembrane</keyword>
<dbReference type="EMBL" id="GG692397">
    <property type="protein sequence ID" value="EER33810.1"/>
    <property type="molecule type" value="Genomic_DNA"/>
</dbReference>
<organism evidence="10 11">
    <name type="scientific">Candida tropicalis (strain ATCC MYA-3404 / T1)</name>
    <name type="common">Yeast</name>
    <dbReference type="NCBI Taxonomy" id="294747"/>
    <lineage>
        <taxon>Eukaryota</taxon>
        <taxon>Fungi</taxon>
        <taxon>Dikarya</taxon>
        <taxon>Ascomycota</taxon>
        <taxon>Saccharomycotina</taxon>
        <taxon>Pichiomycetes</taxon>
        <taxon>Debaryomycetaceae</taxon>
        <taxon>Candida/Lodderomyces clade</taxon>
        <taxon>Candida</taxon>
    </lineage>
</organism>
<keyword evidence="11" id="KW-1185">Reference proteome</keyword>
<feature type="transmembrane region" description="Helical" evidence="8">
    <location>
        <begin position="310"/>
        <end position="332"/>
    </location>
</feature>
<name>C5M8A6_CANTT</name>
<dbReference type="PROSITE" id="PS50850">
    <property type="entry name" value="MFS"/>
    <property type="match status" value="1"/>
</dbReference>
<dbReference type="InterPro" id="IPR005829">
    <property type="entry name" value="Sugar_transporter_CS"/>
</dbReference>
<dbReference type="InterPro" id="IPR005828">
    <property type="entry name" value="MFS_sugar_transport-like"/>
</dbReference>
<sequence>MSNLASSGGSTDGIENANHYQYHSNIEPINFLDDESINDYLYLEKSFFRYRFLNILHWYIFLSTLSSTSSGYDGSMLNGLQIIGNWKDDMSHPTGAILGALSNGVVFGGFISTIFASGCCDHFGRKPTVVVGSIVAIIGSVLQGASTSYASFLVSRIVIGVGTGLTSVASPCLISELSFPKYRETCTSFYNTFWYLGAAIAAWVIYFIHGLDNSYSWRVPSYLQGLLPLIQTIGFYWVPESPRYLISKGEIEKASRILRKYHTGNDYSERATKLVEFEVQEISTALELEKISSTSNYLDFLTFPSYRRRLFLVFFTAFFMQLSGNGLVSYYLNKVLNTIGITEASKQLKINGGLMIYNLGISWILTLMVRYFKRRTLFLASSMGMMICYVVCTILSARFAYTNFTDTQLANAVLVFIFLFYFAYNAGANILPFLYLSEVLPYSHRAKGFNIFQAFNNIFLIYNGFVNPVAMDAIQWKYYIVYCCILVIEVVIIYFFYVETFGYTLEEVAVVFGDPSNIEGPSSDPSEQSSITQKDTV</sequence>
<comment type="similarity">
    <text evidence="2 7">Belongs to the major facilitator superfamily. Sugar transporter (TC 2.A.1.1) family.</text>
</comment>
<dbReference type="PROSITE" id="PS00217">
    <property type="entry name" value="SUGAR_TRANSPORT_2"/>
    <property type="match status" value="1"/>
</dbReference>
<dbReference type="InterPro" id="IPR003663">
    <property type="entry name" value="Sugar/inositol_transpt"/>
</dbReference>
<feature type="transmembrane region" description="Helical" evidence="8">
    <location>
        <begin position="448"/>
        <end position="466"/>
    </location>
</feature>
<dbReference type="SUPFAM" id="SSF103473">
    <property type="entry name" value="MFS general substrate transporter"/>
    <property type="match status" value="1"/>
</dbReference>
<dbReference type="GO" id="GO:0016020">
    <property type="term" value="C:membrane"/>
    <property type="evidence" value="ECO:0007669"/>
    <property type="project" value="UniProtKB-SubCell"/>
</dbReference>
<dbReference type="PANTHER" id="PTHR48022">
    <property type="entry name" value="PLASTIDIC GLUCOSE TRANSPORTER 4"/>
    <property type="match status" value="1"/>
</dbReference>
<evidence type="ECO:0000256" key="3">
    <source>
        <dbReference type="ARBA" id="ARBA00022448"/>
    </source>
</evidence>
<dbReference type="GO" id="GO:0005351">
    <property type="term" value="F:carbohydrate:proton symporter activity"/>
    <property type="evidence" value="ECO:0007669"/>
    <property type="project" value="TreeGrafter"/>
</dbReference>
<keyword evidence="5 8" id="KW-1133">Transmembrane helix</keyword>
<feature type="transmembrane region" description="Helical" evidence="8">
    <location>
        <begin position="189"/>
        <end position="209"/>
    </location>
</feature>
<dbReference type="KEGG" id="ctp:CTRG_02628"/>
<dbReference type="NCBIfam" id="TIGR00879">
    <property type="entry name" value="SP"/>
    <property type="match status" value="1"/>
</dbReference>
<dbReference type="FunFam" id="1.20.1250.20:FF:000134">
    <property type="entry name" value="MFS sugar transporter protein"/>
    <property type="match status" value="1"/>
</dbReference>
<feature type="transmembrane region" description="Helical" evidence="8">
    <location>
        <begin position="52"/>
        <end position="72"/>
    </location>
</feature>
<dbReference type="HOGENOM" id="CLU_001265_30_13_1"/>
<reference evidence="10 11" key="1">
    <citation type="journal article" date="2009" name="Nature">
        <title>Evolution of pathogenicity and sexual reproduction in eight Candida genomes.</title>
        <authorList>
            <person name="Butler G."/>
            <person name="Rasmussen M.D."/>
            <person name="Lin M.F."/>
            <person name="Santos M.A."/>
            <person name="Sakthikumar S."/>
            <person name="Munro C.A."/>
            <person name="Rheinbay E."/>
            <person name="Grabherr M."/>
            <person name="Forche A."/>
            <person name="Reedy J.L."/>
            <person name="Agrafioti I."/>
            <person name="Arnaud M.B."/>
            <person name="Bates S."/>
            <person name="Brown A.J."/>
            <person name="Brunke S."/>
            <person name="Costanzo M.C."/>
            <person name="Fitzpatrick D.A."/>
            <person name="de Groot P.W."/>
            <person name="Harris D."/>
            <person name="Hoyer L.L."/>
            <person name="Hube B."/>
            <person name="Klis F.M."/>
            <person name="Kodira C."/>
            <person name="Lennard N."/>
            <person name="Logue M.E."/>
            <person name="Martin R."/>
            <person name="Neiman A.M."/>
            <person name="Nikolaou E."/>
            <person name="Quail M.A."/>
            <person name="Quinn J."/>
            <person name="Santos M.C."/>
            <person name="Schmitzberger F.F."/>
            <person name="Sherlock G."/>
            <person name="Shah P."/>
            <person name="Silverstein K.A."/>
            <person name="Skrzypek M.S."/>
            <person name="Soll D."/>
            <person name="Staggs R."/>
            <person name="Stansfield I."/>
            <person name="Stumpf M.P."/>
            <person name="Sudbery P.E."/>
            <person name="Srikantha T."/>
            <person name="Zeng Q."/>
            <person name="Berman J."/>
            <person name="Berriman M."/>
            <person name="Heitman J."/>
            <person name="Gow N.A."/>
            <person name="Lorenz M.C."/>
            <person name="Birren B.W."/>
            <person name="Kellis M."/>
            <person name="Cuomo C.A."/>
        </authorList>
    </citation>
    <scope>NUCLEOTIDE SEQUENCE [LARGE SCALE GENOMIC DNA]</scope>
    <source>
        <strain evidence="11">ATCC MYA-3404 / T1</strain>
    </source>
</reference>
<comment type="subcellular location">
    <subcellularLocation>
        <location evidence="1">Membrane</location>
        <topology evidence="1">Multi-pass membrane protein</topology>
    </subcellularLocation>
</comment>
<dbReference type="Gene3D" id="1.20.1250.20">
    <property type="entry name" value="MFS general substrate transporter like domains"/>
    <property type="match status" value="1"/>
</dbReference>
<evidence type="ECO:0000256" key="6">
    <source>
        <dbReference type="ARBA" id="ARBA00023136"/>
    </source>
</evidence>
<feature type="transmembrane region" description="Helical" evidence="8">
    <location>
        <begin position="128"/>
        <end position="145"/>
    </location>
</feature>
<evidence type="ECO:0000313" key="11">
    <source>
        <dbReference type="Proteomes" id="UP000002037"/>
    </source>
</evidence>
<dbReference type="Pfam" id="PF00083">
    <property type="entry name" value="Sugar_tr"/>
    <property type="match status" value="1"/>
</dbReference>
<evidence type="ECO:0000256" key="5">
    <source>
        <dbReference type="ARBA" id="ARBA00022989"/>
    </source>
</evidence>
<dbReference type="RefSeq" id="XP_002548331.1">
    <property type="nucleotide sequence ID" value="XM_002548285.1"/>
</dbReference>
<dbReference type="eggNOG" id="KOG0254">
    <property type="taxonomic scope" value="Eukaryota"/>
</dbReference>
<feature type="transmembrane region" description="Helical" evidence="8">
    <location>
        <begin position="157"/>
        <end position="177"/>
    </location>
</feature>
<keyword evidence="3 7" id="KW-0813">Transport</keyword>
<dbReference type="InterPro" id="IPR036259">
    <property type="entry name" value="MFS_trans_sf"/>
</dbReference>
<feature type="transmembrane region" description="Helical" evidence="8">
    <location>
        <begin position="92"/>
        <end position="116"/>
    </location>
</feature>
<evidence type="ECO:0000313" key="10">
    <source>
        <dbReference type="EMBL" id="EER33810.1"/>
    </source>
</evidence>
<evidence type="ECO:0000256" key="1">
    <source>
        <dbReference type="ARBA" id="ARBA00004141"/>
    </source>
</evidence>
<accession>C5M8A6</accession>
<feature type="transmembrane region" description="Helical" evidence="8">
    <location>
        <begin position="413"/>
        <end position="436"/>
    </location>
</feature>
<feature type="transmembrane region" description="Helical" evidence="8">
    <location>
        <begin position="352"/>
        <end position="369"/>
    </location>
</feature>
<dbReference type="STRING" id="294747.C5M8A6"/>
<gene>
    <name evidence="10" type="ORF">CTRG_02628</name>
</gene>
<dbReference type="InterPro" id="IPR050360">
    <property type="entry name" value="MFS_Sugar_Transporters"/>
</dbReference>
<dbReference type="PANTHER" id="PTHR48022:SF24">
    <property type="entry name" value="HEXOSE TRANSPORTER PROTEIN (AFU_ORTHOLOGUE AFUA_8G04480)"/>
    <property type="match status" value="1"/>
</dbReference>
<dbReference type="VEuPathDB" id="FungiDB:CTRG_02628"/>
<evidence type="ECO:0000256" key="7">
    <source>
        <dbReference type="RuleBase" id="RU003346"/>
    </source>
</evidence>
<feature type="domain" description="Major facilitator superfamily (MFS) profile" evidence="9">
    <location>
        <begin position="59"/>
        <end position="501"/>
    </location>
</feature>
<dbReference type="AlphaFoldDB" id="C5M8A6"/>
<feature type="transmembrane region" description="Helical" evidence="8">
    <location>
        <begin position="376"/>
        <end position="401"/>
    </location>
</feature>
<evidence type="ECO:0000256" key="4">
    <source>
        <dbReference type="ARBA" id="ARBA00022692"/>
    </source>
</evidence>
<dbReference type="Proteomes" id="UP000002037">
    <property type="component" value="Unassembled WGS sequence"/>
</dbReference>
<evidence type="ECO:0000256" key="2">
    <source>
        <dbReference type="ARBA" id="ARBA00010992"/>
    </source>
</evidence>
<dbReference type="OrthoDB" id="6133115at2759"/>
<dbReference type="InterPro" id="IPR020846">
    <property type="entry name" value="MFS_dom"/>
</dbReference>
<evidence type="ECO:0000256" key="8">
    <source>
        <dbReference type="SAM" id="Phobius"/>
    </source>
</evidence>
<dbReference type="GeneID" id="8297351"/>
<proteinExistence type="inferred from homology"/>